<evidence type="ECO:0000256" key="7">
    <source>
        <dbReference type="ARBA" id="ARBA00022898"/>
    </source>
</evidence>
<dbReference type="InterPro" id="IPR015422">
    <property type="entry name" value="PyrdxlP-dep_Trfase_small"/>
</dbReference>
<gene>
    <name evidence="11" type="ORF">SAMN04487865_100717</name>
</gene>
<dbReference type="NCBIfam" id="TIGR03542">
    <property type="entry name" value="DAPAT_plant"/>
    <property type="match status" value="1"/>
</dbReference>
<dbReference type="UniPathway" id="UPA00034">
    <property type="reaction ID" value="UER00466"/>
</dbReference>
<evidence type="ECO:0000313" key="11">
    <source>
        <dbReference type="EMBL" id="SFJ90951.1"/>
    </source>
</evidence>
<dbReference type="HAMAP" id="MF_01642">
    <property type="entry name" value="DapL_aminotrans_1"/>
    <property type="match status" value="1"/>
</dbReference>
<dbReference type="SUPFAM" id="SSF53383">
    <property type="entry name" value="PLP-dependent transferases"/>
    <property type="match status" value="1"/>
</dbReference>
<comment type="pathway">
    <text evidence="2">Amino-acid biosynthesis; L-lysine biosynthesis via DAP pathway; LL-2,6-diaminopimelate from (S)-tetrahydrodipicolinate (aminotransferase route): step 1/1.</text>
</comment>
<accession>A0A662Z8R0</accession>
<keyword evidence="5 11" id="KW-0032">Aminotransferase</keyword>
<dbReference type="InterPro" id="IPR004839">
    <property type="entry name" value="Aminotransferase_I/II_large"/>
</dbReference>
<keyword evidence="6 11" id="KW-0808">Transferase</keyword>
<dbReference type="InterPro" id="IPR015421">
    <property type="entry name" value="PyrdxlP-dep_Trfase_major"/>
</dbReference>
<dbReference type="EMBL" id="FOSF01000007">
    <property type="protein sequence ID" value="SFJ90951.1"/>
    <property type="molecule type" value="Genomic_DNA"/>
</dbReference>
<dbReference type="GO" id="GO:0030170">
    <property type="term" value="F:pyridoxal phosphate binding"/>
    <property type="evidence" value="ECO:0007669"/>
    <property type="project" value="UniProtKB-UniRule"/>
</dbReference>
<evidence type="ECO:0000259" key="10">
    <source>
        <dbReference type="Pfam" id="PF00155"/>
    </source>
</evidence>
<keyword evidence="7" id="KW-0663">Pyridoxal phosphate</keyword>
<organism evidence="11 12">
    <name type="scientific">Succinivibrio dextrinosolvens</name>
    <dbReference type="NCBI Taxonomy" id="83771"/>
    <lineage>
        <taxon>Bacteria</taxon>
        <taxon>Pseudomonadati</taxon>
        <taxon>Pseudomonadota</taxon>
        <taxon>Gammaproteobacteria</taxon>
        <taxon>Aeromonadales</taxon>
        <taxon>Succinivibrionaceae</taxon>
        <taxon>Succinivibrio</taxon>
    </lineage>
</organism>
<dbReference type="Pfam" id="PF00155">
    <property type="entry name" value="Aminotran_1_2"/>
    <property type="match status" value="1"/>
</dbReference>
<dbReference type="EC" id="2.6.1.83" evidence="3 9"/>
<reference evidence="11 12" key="1">
    <citation type="submission" date="2016-10" db="EMBL/GenBank/DDBJ databases">
        <authorList>
            <person name="Varghese N."/>
            <person name="Submissions S."/>
        </authorList>
    </citation>
    <scope>NUCLEOTIDE SEQUENCE [LARGE SCALE GENOMIC DNA]</scope>
    <source>
        <strain evidence="11 12">22B</strain>
    </source>
</reference>
<dbReference type="PANTHER" id="PTHR43144">
    <property type="entry name" value="AMINOTRANSFERASE"/>
    <property type="match status" value="1"/>
</dbReference>
<evidence type="ECO:0000256" key="1">
    <source>
        <dbReference type="ARBA" id="ARBA00001933"/>
    </source>
</evidence>
<dbReference type="FunFam" id="3.40.640.10:FF:000099">
    <property type="entry name" value="LL-diaminopimelate aminotransferase, chloroplastic"/>
    <property type="match status" value="1"/>
</dbReference>
<keyword evidence="12" id="KW-1185">Reference proteome</keyword>
<evidence type="ECO:0000256" key="5">
    <source>
        <dbReference type="ARBA" id="ARBA00022576"/>
    </source>
</evidence>
<dbReference type="RefSeq" id="WP_074839372.1">
    <property type="nucleotide sequence ID" value="NZ_CP047056.1"/>
</dbReference>
<evidence type="ECO:0000256" key="4">
    <source>
        <dbReference type="ARBA" id="ARBA00018052"/>
    </source>
</evidence>
<evidence type="ECO:0000256" key="3">
    <source>
        <dbReference type="ARBA" id="ARBA00013138"/>
    </source>
</evidence>
<name>A0A662Z8R0_9GAMM</name>
<comment type="catalytic activity">
    <reaction evidence="8">
        <text>(2S,6S)-2,6-diaminopimelate + 2-oxoglutarate = (S)-2,3,4,5-tetrahydrodipicolinate + L-glutamate + H2O + H(+)</text>
        <dbReference type="Rhea" id="RHEA:23988"/>
        <dbReference type="ChEBI" id="CHEBI:15377"/>
        <dbReference type="ChEBI" id="CHEBI:15378"/>
        <dbReference type="ChEBI" id="CHEBI:16810"/>
        <dbReference type="ChEBI" id="CHEBI:16845"/>
        <dbReference type="ChEBI" id="CHEBI:29985"/>
        <dbReference type="ChEBI" id="CHEBI:57609"/>
        <dbReference type="EC" id="2.6.1.83"/>
    </reaction>
</comment>
<comment type="cofactor">
    <cofactor evidence="1">
        <name>pyridoxal 5'-phosphate</name>
        <dbReference type="ChEBI" id="CHEBI:597326"/>
    </cofactor>
</comment>
<dbReference type="InterPro" id="IPR015424">
    <property type="entry name" value="PyrdxlP-dep_Trfase"/>
</dbReference>
<dbReference type="GO" id="GO:0010285">
    <property type="term" value="F:L,L-diaminopimelate aminotransferase activity"/>
    <property type="evidence" value="ECO:0007669"/>
    <property type="project" value="UniProtKB-EC"/>
</dbReference>
<evidence type="ECO:0000256" key="6">
    <source>
        <dbReference type="ARBA" id="ARBA00022679"/>
    </source>
</evidence>
<dbReference type="OrthoDB" id="9813612at2"/>
<dbReference type="InterPro" id="IPR019942">
    <property type="entry name" value="DapL/ALD1"/>
</dbReference>
<evidence type="ECO:0000256" key="9">
    <source>
        <dbReference type="NCBIfam" id="TIGR03542"/>
    </source>
</evidence>
<proteinExistence type="inferred from homology"/>
<dbReference type="Gene3D" id="3.40.640.10">
    <property type="entry name" value="Type I PLP-dependent aspartate aminotransferase-like (Major domain)"/>
    <property type="match status" value="1"/>
</dbReference>
<sequence>MLKVNQNYLKLPGSYLFSDIAKKVKKYREEHQGQEVISLGIGDVTRPLTPTIIKALHDAVDDMSDIERFHGYGPDLGYAFLREKIAEFDFKRRGCDISAEEIFVSDGAKSDSGNIQEIFSDKCTIAVSDPVYPVYVDSNVMAGRTGTYDAPSSRWSDVVYMPCTKDNDFVPDLPSKTPDIIYICSPNNPTGKALTKAQLQSFVDYALKNRAVILFDAAYEAYIIEDDVPHSIYECEGAKDCAIEMRSFSKNAGFTGVRLGYTVVPKNLVDTEGKSLYSLWARRHGTKFNGASYIQQRAGEAVYTEAGQNEIAGLVSYYMENAGTIRDGLTSAGFTVYGGVNAPYIWVKTPETMTSWQFFDYLLNNAQVVGTPGSGFGPSGEGYFRLTAFGSHKNTRNAVERIVSLA</sequence>
<feature type="domain" description="Aminotransferase class I/classII large" evidence="10">
    <location>
        <begin position="35"/>
        <end position="402"/>
    </location>
</feature>
<dbReference type="Gene3D" id="3.90.1150.10">
    <property type="entry name" value="Aspartate Aminotransferase, domain 1"/>
    <property type="match status" value="1"/>
</dbReference>
<dbReference type="Proteomes" id="UP000243374">
    <property type="component" value="Unassembled WGS sequence"/>
</dbReference>
<evidence type="ECO:0000256" key="8">
    <source>
        <dbReference type="ARBA" id="ARBA00051934"/>
    </source>
</evidence>
<dbReference type="CDD" id="cd00609">
    <property type="entry name" value="AAT_like"/>
    <property type="match status" value="1"/>
</dbReference>
<evidence type="ECO:0000256" key="2">
    <source>
        <dbReference type="ARBA" id="ARBA00004982"/>
    </source>
</evidence>
<dbReference type="GO" id="GO:0009089">
    <property type="term" value="P:lysine biosynthetic process via diaminopimelate"/>
    <property type="evidence" value="ECO:0007669"/>
    <property type="project" value="UniProtKB-UniPathway"/>
</dbReference>
<evidence type="ECO:0000313" key="12">
    <source>
        <dbReference type="Proteomes" id="UP000243374"/>
    </source>
</evidence>
<dbReference type="AlphaFoldDB" id="A0A662Z8R0"/>
<protein>
    <recommendedName>
        <fullName evidence="4 9">LL-diaminopimelate aminotransferase</fullName>
        <ecNumber evidence="3 9">2.6.1.83</ecNumber>
    </recommendedName>
</protein>